<feature type="transmembrane region" description="Helical" evidence="1">
    <location>
        <begin position="359"/>
        <end position="379"/>
    </location>
</feature>
<dbReference type="PANTHER" id="PTHR32063">
    <property type="match status" value="1"/>
</dbReference>
<dbReference type="PANTHER" id="PTHR32063:SF33">
    <property type="entry name" value="RND SUPERFAMILY EFFLUX PUMP PERMEASE COMPONENT"/>
    <property type="match status" value="1"/>
</dbReference>
<feature type="transmembrane region" description="Helical" evidence="1">
    <location>
        <begin position="1083"/>
        <end position="1102"/>
    </location>
</feature>
<keyword evidence="1" id="KW-0472">Membrane</keyword>
<keyword evidence="1" id="KW-0812">Transmembrane</keyword>
<dbReference type="Gene3D" id="3.30.2090.10">
    <property type="entry name" value="Multidrug efflux transporter AcrB TolC docking domain, DN and DC subdomains"/>
    <property type="match status" value="2"/>
</dbReference>
<dbReference type="SUPFAM" id="SSF82866">
    <property type="entry name" value="Multidrug efflux transporter AcrB transmembrane domain"/>
    <property type="match status" value="2"/>
</dbReference>
<feature type="transmembrane region" description="Helical" evidence="1">
    <location>
        <begin position="21"/>
        <end position="40"/>
    </location>
</feature>
<dbReference type="RefSeq" id="WP_008030417.1">
    <property type="nucleotide sequence ID" value="NZ_ACYY01000011.1"/>
</dbReference>
<name>C8S1K4_9RHOB</name>
<accession>C8S1K4</accession>
<dbReference type="Proteomes" id="UP000010121">
    <property type="component" value="Unassembled WGS sequence"/>
</dbReference>
<dbReference type="Gene3D" id="3.30.70.1430">
    <property type="entry name" value="Multidrug efflux transporter AcrB pore domain"/>
    <property type="match status" value="2"/>
</dbReference>
<dbReference type="Pfam" id="PF00873">
    <property type="entry name" value="ACR_tran"/>
    <property type="match status" value="1"/>
</dbReference>
<feature type="transmembrane region" description="Helical" evidence="1">
    <location>
        <begin position="876"/>
        <end position="895"/>
    </location>
</feature>
<protein>
    <submittedName>
        <fullName evidence="2">Acriflavin resistance protein</fullName>
    </submittedName>
</protein>
<feature type="transmembrane region" description="Helical" evidence="1">
    <location>
        <begin position="928"/>
        <end position="952"/>
    </location>
</feature>
<evidence type="ECO:0000313" key="3">
    <source>
        <dbReference type="Proteomes" id="UP000010121"/>
    </source>
</evidence>
<reference evidence="2 3" key="1">
    <citation type="submission" date="2009-08" db="EMBL/GenBank/DDBJ databases">
        <title>The draft genome of Rhodobacter sp. SW2.</title>
        <authorList>
            <consortium name="US DOE Joint Genome Institute (JGI-PGF)"/>
            <person name="Lucas S."/>
            <person name="Copeland A."/>
            <person name="Lapidus A."/>
            <person name="Glavina del Rio T."/>
            <person name="Tice H."/>
            <person name="Bruce D."/>
            <person name="Goodwin L."/>
            <person name="Pitluck S."/>
            <person name="Larimer F."/>
            <person name="Land M.L."/>
            <person name="Hauser L."/>
            <person name="Emerson D."/>
        </authorList>
    </citation>
    <scope>NUCLEOTIDE SEQUENCE [LARGE SCALE GENOMIC DNA]</scope>
    <source>
        <strain evidence="2 3">SW2</strain>
    </source>
</reference>
<evidence type="ECO:0000313" key="2">
    <source>
        <dbReference type="EMBL" id="EEW25177.1"/>
    </source>
</evidence>
<dbReference type="Gene3D" id="3.30.70.1440">
    <property type="entry name" value="Multidrug efflux transporter AcrB pore domain"/>
    <property type="match status" value="1"/>
</dbReference>
<dbReference type="PRINTS" id="PR00702">
    <property type="entry name" value="ACRIFLAVINRP"/>
</dbReference>
<feature type="transmembrane region" description="Helical" evidence="1">
    <location>
        <begin position="902"/>
        <end position="922"/>
    </location>
</feature>
<organism evidence="2 3">
    <name type="scientific">Rhodobacter ferrooxidans</name>
    <dbReference type="NCBI Taxonomy" id="371731"/>
    <lineage>
        <taxon>Bacteria</taxon>
        <taxon>Pseudomonadati</taxon>
        <taxon>Pseudomonadota</taxon>
        <taxon>Alphaproteobacteria</taxon>
        <taxon>Rhodobacterales</taxon>
        <taxon>Rhodobacter group</taxon>
        <taxon>Rhodobacter</taxon>
    </lineage>
</organism>
<dbReference type="InterPro" id="IPR027463">
    <property type="entry name" value="AcrB_DN_DC_subdom"/>
</dbReference>
<dbReference type="InterPro" id="IPR001036">
    <property type="entry name" value="Acrflvin-R"/>
</dbReference>
<feature type="transmembrane region" description="Helical" evidence="1">
    <location>
        <begin position="973"/>
        <end position="992"/>
    </location>
</feature>
<dbReference type="GO" id="GO:0005886">
    <property type="term" value="C:plasma membrane"/>
    <property type="evidence" value="ECO:0007669"/>
    <property type="project" value="TreeGrafter"/>
</dbReference>
<dbReference type="GO" id="GO:0042910">
    <property type="term" value="F:xenobiotic transmembrane transporter activity"/>
    <property type="evidence" value="ECO:0007669"/>
    <property type="project" value="TreeGrafter"/>
</dbReference>
<feature type="transmembrane region" description="Helical" evidence="1">
    <location>
        <begin position="1012"/>
        <end position="1033"/>
    </location>
</feature>
<feature type="transmembrane region" description="Helical" evidence="1">
    <location>
        <begin position="385"/>
        <end position="405"/>
    </location>
</feature>
<feature type="transmembrane region" description="Helical" evidence="1">
    <location>
        <begin position="530"/>
        <end position="548"/>
    </location>
</feature>
<dbReference type="eggNOG" id="COG0841">
    <property type="taxonomic scope" value="Bacteria"/>
</dbReference>
<dbReference type="SUPFAM" id="SSF82693">
    <property type="entry name" value="Multidrug efflux transporter AcrB pore domain, PN1, PN2, PC1 and PC2 subdomains"/>
    <property type="match status" value="1"/>
</dbReference>
<gene>
    <name evidence="2" type="ORF">Rsw2DRAFT_1932</name>
</gene>
<feature type="transmembrane region" description="Helical" evidence="1">
    <location>
        <begin position="331"/>
        <end position="352"/>
    </location>
</feature>
<dbReference type="Gene3D" id="1.20.1640.10">
    <property type="entry name" value="Multidrug efflux transporter AcrB transmembrane domain"/>
    <property type="match status" value="2"/>
</dbReference>
<dbReference type="SUPFAM" id="SSF82714">
    <property type="entry name" value="Multidrug efflux transporter AcrB TolC docking domain, DN and DC subdomains"/>
    <property type="match status" value="2"/>
</dbReference>
<dbReference type="AlphaFoldDB" id="C8S1K4"/>
<dbReference type="Gene3D" id="3.30.70.1320">
    <property type="entry name" value="Multidrug efflux transporter AcrB pore domain like"/>
    <property type="match status" value="1"/>
</dbReference>
<dbReference type="EMBL" id="ACYY01000011">
    <property type="protein sequence ID" value="EEW25177.1"/>
    <property type="molecule type" value="Genomic_DNA"/>
</dbReference>
<feature type="transmembrane region" description="Helical" evidence="1">
    <location>
        <begin position="435"/>
        <end position="457"/>
    </location>
</feature>
<keyword evidence="3" id="KW-1185">Reference proteome</keyword>
<dbReference type="STRING" id="371731.Rsw2DRAFT_1932"/>
<proteinExistence type="predicted"/>
<comment type="caution">
    <text evidence="2">The sequence shown here is derived from an EMBL/GenBank/DDBJ whole genome shotgun (WGS) entry which is preliminary data.</text>
</comment>
<feature type="transmembrane region" description="Helical" evidence="1">
    <location>
        <begin position="463"/>
        <end position="482"/>
    </location>
</feature>
<sequence>MAQTPERIQGLVAYFVRHRTLANLLLVALIAAGLLAATRIRAQYFPDIVIAEVTVSVAWEGAGAEDVDRGIVQVLEPALLAVEGVADATSRASEGSARITLEFEAGRDLARATEDVQAAVDAVRDLPEGADDPVVRRGAWRDQVTDVVITGPVSVQQLGRFADELVGRLFAQGITRTTIQGLAAGQTVVEVSSGALIRHDVTMEAVAQAIGAAVNTTPAGDVGGAARLRTGTETRGPEQIAAIVLRAGADGSTLTVGDVAKVRATGADRDRVFFVGDQPAMTLRVDRNDAGDAIRMQADVADVVARMQPTLPAGVQVDLVRTRAEQITDRLNLLLDNGIMGLGLVLGLLFLFLNARTALWVAMGIPVAMLGALAAMYALGMTLNMISLFALILMVGIVVDDGIVVGEHADFRARTLGEPAEIAAINGVGRMVAPVLASSVTTMIAFAGLLVVGGSFGHMIHDIPAVVILVLLASSIECLLILPNHMARALAHVEQVKWYDAPSRFVMRGFDWMVAKLVRPAMVWVVRARYLVLALTVLALASQAASYIRGDVQFRFFNGPEQTTVTGNFAMVPGATRDDTLAMMRELQRATEAVAARYAAEHGAAPMTHVIAAAGGGSGRGLAGAETKDADLLGGISIELIDRDLRPWTSSSFVADLQAEVRPHPLLEELSFRGGRYGPGGSGLSVDLYGAEAGVLKAAAEAVKTALAPYPEVSGLEDTLAYDKAELVLNLTPQGQALGFSIDTLGHELRARLSGIEAASFPDGPRSATIRVELPEAEQNADFLERMLLRSPDGQYVPLADIATVTQSEGFSSILRENGLRVVTVTGDLAEDDPARAAEIQRQLETEILPKVSADFGVATALSGMAAQQEEFFGDAWIGLLAALLGIYLVLAWVFASWTRPLVVMSVIPFGLVGAVWGHSWWGVPMSLFSVVGMIGMSGIIINDAIVLVSTIDDYAKKRGLHAAIVDGVADRLRPVFLTTATTVLGLAPLLYERSSQAEFLMPTVITLVYGLGFGMVLVLLVVPAVLAVEADIGRQVVALRRMARRGPVRARGLLAAAAAAMVLLFAATLGASLMAGEGTGRAFLWFAAGCGLISLAAYAAGRFWRPVR</sequence>
<keyword evidence="1" id="KW-1133">Transmembrane helix</keyword>
<feature type="transmembrane region" description="Helical" evidence="1">
    <location>
        <begin position="1054"/>
        <end position="1077"/>
    </location>
</feature>
<evidence type="ECO:0000256" key="1">
    <source>
        <dbReference type="SAM" id="Phobius"/>
    </source>
</evidence>